<reference evidence="2 3" key="1">
    <citation type="submission" date="2023-11" db="EMBL/GenBank/DDBJ databases">
        <title>Actinomadura monticuli sp. nov., isolated from volcanic ash.</title>
        <authorList>
            <person name="Lee S.D."/>
            <person name="Yang H."/>
            <person name="Kim I.S."/>
        </authorList>
    </citation>
    <scope>NUCLEOTIDE SEQUENCE [LARGE SCALE GENOMIC DNA]</scope>
    <source>
        <strain evidence="2 3">DLS-62</strain>
    </source>
</reference>
<accession>A0ABV4QMG5</accession>
<keyword evidence="3" id="KW-1185">Reference proteome</keyword>
<proteinExistence type="predicted"/>
<dbReference type="EMBL" id="JAXCEI010000029">
    <property type="protein sequence ID" value="MFA1544373.1"/>
    <property type="molecule type" value="Genomic_DNA"/>
</dbReference>
<gene>
    <name evidence="2" type="ORF">SM611_36065</name>
</gene>
<sequence length="77" mass="8294">MTKRAFRPRSAWTSTATNCSPPRPARPSGWISPVVLHGGRVAGVWEQRNGDVEVTAFGDVPAGPLKDEIDRVAPLLS</sequence>
<evidence type="ECO:0000256" key="1">
    <source>
        <dbReference type="SAM" id="MobiDB-lite"/>
    </source>
</evidence>
<evidence type="ECO:0008006" key="4">
    <source>
        <dbReference type="Google" id="ProtNLM"/>
    </source>
</evidence>
<evidence type="ECO:0000313" key="3">
    <source>
        <dbReference type="Proteomes" id="UP001569963"/>
    </source>
</evidence>
<comment type="caution">
    <text evidence="2">The sequence shown here is derived from an EMBL/GenBank/DDBJ whole genome shotgun (WGS) entry which is preliminary data.</text>
</comment>
<protein>
    <recommendedName>
        <fullName evidence="4">Winged helix DNA-binding domain-containing protein</fullName>
    </recommendedName>
</protein>
<evidence type="ECO:0000313" key="2">
    <source>
        <dbReference type="EMBL" id="MFA1544373.1"/>
    </source>
</evidence>
<name>A0ABV4QMG5_9ACTN</name>
<dbReference type="RefSeq" id="WP_371954916.1">
    <property type="nucleotide sequence ID" value="NZ_JAXCEI010000029.1"/>
</dbReference>
<dbReference type="Proteomes" id="UP001569963">
    <property type="component" value="Unassembled WGS sequence"/>
</dbReference>
<organism evidence="2 3">
    <name type="scientific">Actinomadura monticuli</name>
    <dbReference type="NCBI Taxonomy" id="3097367"/>
    <lineage>
        <taxon>Bacteria</taxon>
        <taxon>Bacillati</taxon>
        <taxon>Actinomycetota</taxon>
        <taxon>Actinomycetes</taxon>
        <taxon>Streptosporangiales</taxon>
        <taxon>Thermomonosporaceae</taxon>
        <taxon>Actinomadura</taxon>
    </lineage>
</organism>
<feature type="region of interest" description="Disordered" evidence="1">
    <location>
        <begin position="1"/>
        <end position="28"/>
    </location>
</feature>
<feature type="compositionally biased region" description="Polar residues" evidence="1">
    <location>
        <begin position="11"/>
        <end position="20"/>
    </location>
</feature>